<dbReference type="OrthoDB" id="6479984at2759"/>
<protein>
    <recommendedName>
        <fullName evidence="3">Nose resistant-to-fluoxetine protein N-terminal domain-containing protein</fullName>
    </recommendedName>
</protein>
<feature type="transmembrane region" description="Helical" evidence="1">
    <location>
        <begin position="674"/>
        <end position="699"/>
    </location>
</feature>
<evidence type="ECO:0000259" key="3">
    <source>
        <dbReference type="SMART" id="SM00703"/>
    </source>
</evidence>
<dbReference type="InterPro" id="IPR002656">
    <property type="entry name" value="Acyl_transf_3_dom"/>
</dbReference>
<keyword evidence="1" id="KW-1133">Transmembrane helix</keyword>
<feature type="transmembrane region" description="Helical" evidence="1">
    <location>
        <begin position="401"/>
        <end position="418"/>
    </location>
</feature>
<dbReference type="GO" id="GO:0016747">
    <property type="term" value="F:acyltransferase activity, transferring groups other than amino-acyl groups"/>
    <property type="evidence" value="ECO:0007669"/>
    <property type="project" value="InterPro"/>
</dbReference>
<dbReference type="Pfam" id="PF20146">
    <property type="entry name" value="NRF"/>
    <property type="match status" value="1"/>
</dbReference>
<feature type="transmembrane region" description="Helical" evidence="1">
    <location>
        <begin position="238"/>
        <end position="260"/>
    </location>
</feature>
<dbReference type="PANTHER" id="PTHR11161:SF0">
    <property type="entry name" value="O-ACYLTRANSFERASE LIKE PROTEIN"/>
    <property type="match status" value="1"/>
</dbReference>
<keyword evidence="1" id="KW-0812">Transmembrane</keyword>
<sequence length="748" mass="85690">MAKHLTLLVIIWIGLIIPQQFVNCNEAFDVFGKVLMQRIMRNDEIEFALEMVKIKIDGFLSKANLTAPCSQFRRLLTNELEKGSFWTFQLLDSQAKIPAGLLRGKMRLVGSYDQCLSLNVDLRPYKPRYPALPDLMTTRYCHLRISVQNILHKMPPGLLKSKEFESLELTNIRSLMSESNSNLMDPDIHICLPSVCTNDDIKSIISTFKRAIQIGKSIPTEINHCDDGSTSPWEDYEIVIFGFLLLIAWIVLFGSVMDWYHSKYKMKPKFKLISLAINFSIIKNGDKLLNTKESTSSITCLHGLKCISMFFIFLGHYGLALMASFSVDTMELDSRAKEFWTQIVVNSSAWVDTFFVISGLLVSYHMLDKAGSHSKLFKGKSVKERISMTADYLVNAYIYRYLRLAVPMVVVLLLAIIWKRFGSGPNWYIWSAEITDTCIRDWWKLVLFINNFFSQNMIGFECLGPVWYIANDFQFYLFAPFIAMLILSRRRWLSWSILIFITVASIIITGLIIDEKDLTPTLVWHPKMINGYYAHVYIKPWCRVGAYCIGLGLGDVLITTRRNFKINKAINICLWILSIFILCTVILMPYRFNSHNFDKVEAIIYGSLHRPVWALAISWIIFSIVTGNAPLVDRVLSWSFFIILSRLTYGAYLTQFIVFSSFTLANRLYLDTTFQLGIVLFCGIYTIGYISAAVLSLMVEYPTKNFIEEWQRSKYGVSSGPVKSNQNGFQSTGNVKLTAINKSIDNVK</sequence>
<dbReference type="EMBL" id="CAEY01001951">
    <property type="status" value="NOT_ANNOTATED_CDS"/>
    <property type="molecule type" value="Genomic_DNA"/>
</dbReference>
<dbReference type="EnsemblMetazoa" id="tetur08g04420.1">
    <property type="protein sequence ID" value="tetur08g04420.1"/>
    <property type="gene ID" value="tetur08g04420"/>
</dbReference>
<evidence type="ECO:0000256" key="1">
    <source>
        <dbReference type="SAM" id="Phobius"/>
    </source>
</evidence>
<evidence type="ECO:0000313" key="4">
    <source>
        <dbReference type="EnsemblMetazoa" id="tetur08g04420.1"/>
    </source>
</evidence>
<dbReference type="AlphaFoldDB" id="T1KBK6"/>
<accession>T1KBK6</accession>
<dbReference type="KEGG" id="tut:107362241"/>
<dbReference type="InterPro" id="IPR052728">
    <property type="entry name" value="O2_lipid_transport_reg"/>
</dbReference>
<dbReference type="HOGENOM" id="CLU_007874_3_1_1"/>
<reference evidence="5" key="1">
    <citation type="submission" date="2011-08" db="EMBL/GenBank/DDBJ databases">
        <authorList>
            <person name="Rombauts S."/>
        </authorList>
    </citation>
    <scope>NUCLEOTIDE SEQUENCE</scope>
    <source>
        <strain evidence="5">London</strain>
    </source>
</reference>
<feature type="transmembrane region" description="Helical" evidence="1">
    <location>
        <begin position="612"/>
        <end position="631"/>
    </location>
</feature>
<feature type="transmembrane region" description="Helical" evidence="1">
    <location>
        <begin position="306"/>
        <end position="327"/>
    </location>
</feature>
<gene>
    <name evidence="4" type="primary">107362241</name>
</gene>
<reference evidence="4" key="2">
    <citation type="submission" date="2015-06" db="UniProtKB">
        <authorList>
            <consortium name="EnsemblMetazoa"/>
        </authorList>
    </citation>
    <scope>IDENTIFICATION</scope>
</reference>
<feature type="transmembrane region" description="Helical" evidence="1">
    <location>
        <begin position="638"/>
        <end position="662"/>
    </location>
</feature>
<feature type="transmembrane region" description="Helical" evidence="1">
    <location>
        <begin position="347"/>
        <end position="367"/>
    </location>
</feature>
<feature type="transmembrane region" description="Helical" evidence="1">
    <location>
        <begin position="570"/>
        <end position="592"/>
    </location>
</feature>
<dbReference type="Pfam" id="PF01757">
    <property type="entry name" value="Acyl_transf_3"/>
    <property type="match status" value="1"/>
</dbReference>
<evidence type="ECO:0000313" key="5">
    <source>
        <dbReference type="Proteomes" id="UP000015104"/>
    </source>
</evidence>
<feature type="signal peptide" evidence="2">
    <location>
        <begin position="1"/>
        <end position="27"/>
    </location>
</feature>
<evidence type="ECO:0000256" key="2">
    <source>
        <dbReference type="SAM" id="SignalP"/>
    </source>
</evidence>
<name>T1KBK6_TETUR</name>
<feature type="transmembrane region" description="Helical" evidence="1">
    <location>
        <begin position="492"/>
        <end position="513"/>
    </location>
</feature>
<feature type="chain" id="PRO_5004581223" description="Nose resistant-to-fluoxetine protein N-terminal domain-containing protein" evidence="2">
    <location>
        <begin position="28"/>
        <end position="748"/>
    </location>
</feature>
<dbReference type="Proteomes" id="UP000015104">
    <property type="component" value="Unassembled WGS sequence"/>
</dbReference>
<feature type="domain" description="Nose resistant-to-fluoxetine protein N-terminal" evidence="3">
    <location>
        <begin position="66"/>
        <end position="232"/>
    </location>
</feature>
<dbReference type="SMART" id="SM00703">
    <property type="entry name" value="NRF"/>
    <property type="match status" value="1"/>
</dbReference>
<feature type="transmembrane region" description="Helical" evidence="1">
    <location>
        <begin position="466"/>
        <end position="487"/>
    </location>
</feature>
<keyword evidence="1" id="KW-0472">Membrane</keyword>
<dbReference type="eggNOG" id="KOG3700">
    <property type="taxonomic scope" value="Eukaryota"/>
</dbReference>
<feature type="transmembrane region" description="Helical" evidence="1">
    <location>
        <begin position="533"/>
        <end position="558"/>
    </location>
</feature>
<proteinExistence type="predicted"/>
<dbReference type="OMA" id="NANDAMQ"/>
<keyword evidence="5" id="KW-1185">Reference proteome</keyword>
<dbReference type="InterPro" id="IPR006621">
    <property type="entry name" value="Nose-resist-to-fluoxetine_N"/>
</dbReference>
<keyword evidence="2" id="KW-0732">Signal</keyword>
<dbReference type="PANTHER" id="PTHR11161">
    <property type="entry name" value="O-ACYLTRANSFERASE"/>
    <property type="match status" value="1"/>
</dbReference>
<organism evidence="4 5">
    <name type="scientific">Tetranychus urticae</name>
    <name type="common">Two-spotted spider mite</name>
    <dbReference type="NCBI Taxonomy" id="32264"/>
    <lineage>
        <taxon>Eukaryota</taxon>
        <taxon>Metazoa</taxon>
        <taxon>Ecdysozoa</taxon>
        <taxon>Arthropoda</taxon>
        <taxon>Chelicerata</taxon>
        <taxon>Arachnida</taxon>
        <taxon>Acari</taxon>
        <taxon>Acariformes</taxon>
        <taxon>Trombidiformes</taxon>
        <taxon>Prostigmata</taxon>
        <taxon>Eleutherengona</taxon>
        <taxon>Raphignathae</taxon>
        <taxon>Tetranychoidea</taxon>
        <taxon>Tetranychidae</taxon>
        <taxon>Tetranychus</taxon>
    </lineage>
</organism>